<name>A0A098E6T5_9ZZZZ</name>
<dbReference type="GO" id="GO:0005886">
    <property type="term" value="C:plasma membrane"/>
    <property type="evidence" value="ECO:0007669"/>
    <property type="project" value="UniProtKB-SubCell"/>
</dbReference>
<gene>
    <name evidence="2" type="ORF">MSIBF_A1600004</name>
</gene>
<feature type="transmembrane region" description="Helical" evidence="1">
    <location>
        <begin position="26"/>
        <end position="47"/>
    </location>
</feature>
<dbReference type="AlphaFoldDB" id="A0A098E6T5"/>
<feature type="transmembrane region" description="Helical" evidence="1">
    <location>
        <begin position="67"/>
        <end position="87"/>
    </location>
</feature>
<dbReference type="PANTHER" id="PTHR43471">
    <property type="entry name" value="ABC TRANSPORTER PERMEASE"/>
    <property type="match status" value="1"/>
</dbReference>
<feature type="transmembrane region" description="Helical" evidence="1">
    <location>
        <begin position="259"/>
        <end position="278"/>
    </location>
</feature>
<sequence length="283" mass="31082">MNLNTNTLNVIKVIGKKDFTETFKSFGAYIVLFIIFLFSFIGLYILSEVGKGKNVNILYGMGAETSAIVNALFMFAVVLISFLYIGISSVTAIAKEKQERTIELLFYSPVDEFSFIVGKFLGKISTYLLILLLSTMFFILLCFAFSIQINIIDILKVAVLSVFLISCAIAGGLFLSTLSSNVTTSIFILIGVTIFLTVIEGIGGILNFIPFDPTSLIGILKDGVSKILSLTQYISPFSYYGLGADAIGKNDNMKLFLSMLYSTAYSLIFLMLSIIVLMKKGIK</sequence>
<accession>A0A098E6T5</accession>
<proteinExistence type="predicted"/>
<organism evidence="2">
    <name type="scientific">groundwater metagenome</name>
    <dbReference type="NCBI Taxonomy" id="717931"/>
    <lineage>
        <taxon>unclassified sequences</taxon>
        <taxon>metagenomes</taxon>
        <taxon>ecological metagenomes</taxon>
    </lineage>
</organism>
<feature type="transmembrane region" description="Helical" evidence="1">
    <location>
        <begin position="154"/>
        <end position="175"/>
    </location>
</feature>
<dbReference type="Pfam" id="PF12679">
    <property type="entry name" value="ABC2_membrane_2"/>
    <property type="match status" value="1"/>
</dbReference>
<feature type="transmembrane region" description="Helical" evidence="1">
    <location>
        <begin position="127"/>
        <end position="148"/>
    </location>
</feature>
<keyword evidence="1" id="KW-1133">Transmembrane helix</keyword>
<reference evidence="2" key="1">
    <citation type="submission" date="2014-09" db="EMBL/GenBank/DDBJ databases">
        <authorList>
            <person name="Probst J Alexander"/>
        </authorList>
    </citation>
    <scope>NUCLEOTIDE SEQUENCE</scope>
</reference>
<dbReference type="EMBL" id="CCXY01000069">
    <property type="protein sequence ID" value="CEG11673.1"/>
    <property type="molecule type" value="Genomic_DNA"/>
</dbReference>
<keyword evidence="1" id="KW-0812">Transmembrane</keyword>
<keyword evidence="1" id="KW-0472">Membrane</keyword>
<protein>
    <submittedName>
        <fullName evidence="2">Putative ABC-2 type transport system permease protein</fullName>
    </submittedName>
</protein>
<dbReference type="GO" id="GO:0140359">
    <property type="term" value="F:ABC-type transporter activity"/>
    <property type="evidence" value="ECO:0007669"/>
    <property type="project" value="InterPro"/>
</dbReference>
<evidence type="ECO:0000256" key="1">
    <source>
        <dbReference type="SAM" id="Phobius"/>
    </source>
</evidence>
<feature type="transmembrane region" description="Helical" evidence="1">
    <location>
        <begin position="187"/>
        <end position="209"/>
    </location>
</feature>
<evidence type="ECO:0000313" key="2">
    <source>
        <dbReference type="EMBL" id="CEG11673.1"/>
    </source>
</evidence>